<accession>A0AAE7CQY2</accession>
<reference evidence="2 4" key="2">
    <citation type="submission" date="2020-03" db="EMBL/GenBank/DDBJ databases">
        <title>Is there a link between lipid content and antibiotic production in Streptomyces?</title>
        <authorList>
            <person name="David M."/>
            <person name="Lejeune C."/>
            <person name="Abreu S."/>
            <person name="Thibessard A."/>
            <person name="Leblond P."/>
            <person name="Chaminade P."/>
            <person name="Virolle M.-J."/>
        </authorList>
    </citation>
    <scope>NUCLEOTIDE SEQUENCE [LARGE SCALE GENOMIC DNA]</scope>
    <source>
        <strain evidence="2 4">DSM 41481</strain>
    </source>
</reference>
<evidence type="ECO:0000313" key="4">
    <source>
        <dbReference type="Proteomes" id="UP000502504"/>
    </source>
</evidence>
<protein>
    <submittedName>
        <fullName evidence="2">Uncharacterized protein</fullName>
    </submittedName>
</protein>
<dbReference type="EMBL" id="CP050692">
    <property type="protein sequence ID" value="QIT49133.1"/>
    <property type="molecule type" value="Genomic_DNA"/>
</dbReference>
<dbReference type="Proteomes" id="UP000502504">
    <property type="component" value="Chromosome"/>
</dbReference>
<proteinExistence type="predicted"/>
<dbReference type="Proteomes" id="UP000190306">
    <property type="component" value="Chromosome"/>
</dbReference>
<name>A0AAE7CQY2_STRAT</name>
<dbReference type="AlphaFoldDB" id="A0AAE7CQY2"/>
<dbReference type="EMBL" id="LHQL01000013">
    <property type="protein sequence ID" value="OOQ48889.1"/>
    <property type="molecule type" value="Genomic_DNA"/>
</dbReference>
<keyword evidence="3" id="KW-1185">Reference proteome</keyword>
<evidence type="ECO:0000313" key="3">
    <source>
        <dbReference type="Proteomes" id="UP000190306"/>
    </source>
</evidence>
<gene>
    <name evidence="1" type="ORF">AFM16_28050</name>
    <name evidence="2" type="ORF">HCX60_28555</name>
</gene>
<evidence type="ECO:0000313" key="1">
    <source>
        <dbReference type="EMBL" id="OOQ48889.1"/>
    </source>
</evidence>
<reference evidence="1 3" key="1">
    <citation type="submission" date="2015-07" db="EMBL/GenBank/DDBJ databases">
        <title>Draft Genome Sequence of Streptomyces antibioticus, IMRU 3720 reveals insights in the evolution of actinomycin biosynthetic gene clusters in Streptomyces.</title>
        <authorList>
            <person name="Crnovcic I."/>
            <person name="Ruckert C."/>
            <person name="Kalinowksi J."/>
            <person name="Keller U."/>
        </authorList>
    </citation>
    <scope>NUCLEOTIDE SEQUENCE [LARGE SCALE GENOMIC DNA]</scope>
    <source>
        <strain evidence="1 3">DSM 41481</strain>
    </source>
</reference>
<organism evidence="2 4">
    <name type="scientific">Streptomyces antibioticus</name>
    <dbReference type="NCBI Taxonomy" id="1890"/>
    <lineage>
        <taxon>Bacteria</taxon>
        <taxon>Bacillati</taxon>
        <taxon>Actinomycetota</taxon>
        <taxon>Actinomycetes</taxon>
        <taxon>Kitasatosporales</taxon>
        <taxon>Streptomycetaceae</taxon>
        <taxon>Streptomyces</taxon>
    </lineage>
</organism>
<sequence length="201" mass="20329">MLLASGALGALALLGGAAFLLRVPPFGQKGGIEASEVCASLGTSSSAAEALREVLPAESSYSFDDDVTSRVDATDTGYESACFVSGGGEQLLVADVRLMADEEEGSWTEWVRGTAASDASVTALTPFPAGKKAVASGRFAAVFVPCTSAGHIPGGQYNLSVSVELKKPGGAGAAANRAELIKLATNAASFAHTEAKCDLAR</sequence>
<evidence type="ECO:0000313" key="2">
    <source>
        <dbReference type="EMBL" id="QIT49133.1"/>
    </source>
</evidence>